<dbReference type="GO" id="GO:0006629">
    <property type="term" value="P:lipid metabolic process"/>
    <property type="evidence" value="ECO:0007669"/>
    <property type="project" value="InterPro"/>
</dbReference>
<dbReference type="PANTHER" id="PTHR45966:SF1">
    <property type="entry name" value="GDSL ESTERASE_LIPASE 1-RELATED"/>
    <property type="match status" value="1"/>
</dbReference>
<evidence type="ECO:0000313" key="2">
    <source>
        <dbReference type="EMBL" id="PRQ37870.1"/>
    </source>
</evidence>
<dbReference type="Gene3D" id="3.40.50.1110">
    <property type="entry name" value="SGNH hydrolase"/>
    <property type="match status" value="1"/>
</dbReference>
<keyword evidence="2" id="KW-0378">Hydrolase</keyword>
<name>A0A2P6QUK5_ROSCH</name>
<dbReference type="Gramene" id="PRQ37870">
    <property type="protein sequence ID" value="PRQ37870"/>
    <property type="gene ID" value="RchiOBHm_Chr4g0407471"/>
</dbReference>
<dbReference type="PANTHER" id="PTHR45966">
    <property type="entry name" value="GDSL-LIKE LIPASE/ACYLHYDROLASE"/>
    <property type="match status" value="1"/>
</dbReference>
<protein>
    <submittedName>
        <fullName evidence="2">Putative carboxylesterase</fullName>
        <ecNumber evidence="2">3.1.1.1</ecNumber>
    </submittedName>
</protein>
<proteinExistence type="predicted"/>
<sequence>MHASLFIFGDSIFDAGNNNYINTSLRANFQPYGETFFKYPTGRFSDGPLITDFIGAGALVETSHGLVIDFNSQLSYFEQVGESLRKNLGDEEAKTLISKAVYLFSVGGPEAMITRTYS</sequence>
<gene>
    <name evidence="2" type="ORF">RchiOBHm_Chr4g0407471</name>
</gene>
<dbReference type="GO" id="GO:0106435">
    <property type="term" value="F:carboxylesterase activity"/>
    <property type="evidence" value="ECO:0007669"/>
    <property type="project" value="UniProtKB-EC"/>
</dbReference>
<organism evidence="2 3">
    <name type="scientific">Rosa chinensis</name>
    <name type="common">China rose</name>
    <dbReference type="NCBI Taxonomy" id="74649"/>
    <lineage>
        <taxon>Eukaryota</taxon>
        <taxon>Viridiplantae</taxon>
        <taxon>Streptophyta</taxon>
        <taxon>Embryophyta</taxon>
        <taxon>Tracheophyta</taxon>
        <taxon>Spermatophyta</taxon>
        <taxon>Magnoliopsida</taxon>
        <taxon>eudicotyledons</taxon>
        <taxon>Gunneridae</taxon>
        <taxon>Pentapetalae</taxon>
        <taxon>rosids</taxon>
        <taxon>fabids</taxon>
        <taxon>Rosales</taxon>
        <taxon>Rosaceae</taxon>
        <taxon>Rosoideae</taxon>
        <taxon>Rosoideae incertae sedis</taxon>
        <taxon>Rosa</taxon>
    </lineage>
</organism>
<dbReference type="InterPro" id="IPR044552">
    <property type="entry name" value="GLIP1-5/GLL25"/>
</dbReference>
<keyword evidence="3" id="KW-1185">Reference proteome</keyword>
<dbReference type="EMBL" id="PDCK01000042">
    <property type="protein sequence ID" value="PRQ37870.1"/>
    <property type="molecule type" value="Genomic_DNA"/>
</dbReference>
<evidence type="ECO:0000256" key="1">
    <source>
        <dbReference type="ARBA" id="ARBA00022729"/>
    </source>
</evidence>
<dbReference type="GO" id="GO:0016298">
    <property type="term" value="F:lipase activity"/>
    <property type="evidence" value="ECO:0007669"/>
    <property type="project" value="InterPro"/>
</dbReference>
<accession>A0A2P6QUK5</accession>
<dbReference type="STRING" id="74649.A0A2P6QUK5"/>
<comment type="caution">
    <text evidence="2">The sequence shown here is derived from an EMBL/GenBank/DDBJ whole genome shotgun (WGS) entry which is preliminary data.</text>
</comment>
<dbReference type="EC" id="3.1.1.1" evidence="2"/>
<dbReference type="PROSITE" id="PS01098">
    <property type="entry name" value="LIPASE_GDSL_SER"/>
    <property type="match status" value="1"/>
</dbReference>
<dbReference type="InterPro" id="IPR036514">
    <property type="entry name" value="SGNH_hydro_sf"/>
</dbReference>
<evidence type="ECO:0000313" key="3">
    <source>
        <dbReference type="Proteomes" id="UP000238479"/>
    </source>
</evidence>
<dbReference type="Proteomes" id="UP000238479">
    <property type="component" value="Chromosome 4"/>
</dbReference>
<keyword evidence="1" id="KW-0732">Signal</keyword>
<dbReference type="AlphaFoldDB" id="A0A2P6QUK5"/>
<reference evidence="2 3" key="1">
    <citation type="journal article" date="2018" name="Nat. Genet.">
        <title>The Rosa genome provides new insights in the design of modern roses.</title>
        <authorList>
            <person name="Bendahmane M."/>
        </authorList>
    </citation>
    <scope>NUCLEOTIDE SEQUENCE [LARGE SCALE GENOMIC DNA]</scope>
    <source>
        <strain evidence="3">cv. Old Blush</strain>
    </source>
</reference>
<dbReference type="InterPro" id="IPR008265">
    <property type="entry name" value="Lipase_GDSL_AS"/>
</dbReference>